<name>A0A345P369_9GAMM</name>
<evidence type="ECO:0000313" key="2">
    <source>
        <dbReference type="Proteomes" id="UP000253940"/>
    </source>
</evidence>
<dbReference type="EMBL" id="CP031222">
    <property type="protein sequence ID" value="AXI01728.1"/>
    <property type="molecule type" value="Genomic_DNA"/>
</dbReference>
<organism evidence="1 2">
    <name type="scientific">Aquirhabdus parva</name>
    <dbReference type="NCBI Taxonomy" id="2283318"/>
    <lineage>
        <taxon>Bacteria</taxon>
        <taxon>Pseudomonadati</taxon>
        <taxon>Pseudomonadota</taxon>
        <taxon>Gammaproteobacteria</taxon>
        <taxon>Moraxellales</taxon>
        <taxon>Moraxellaceae</taxon>
        <taxon>Aquirhabdus</taxon>
    </lineage>
</organism>
<dbReference type="GO" id="GO:0047617">
    <property type="term" value="F:fatty acyl-CoA hydrolase activity"/>
    <property type="evidence" value="ECO:0007669"/>
    <property type="project" value="TreeGrafter"/>
</dbReference>
<gene>
    <name evidence="1" type="ORF">HYN46_01770</name>
</gene>
<dbReference type="AlphaFoldDB" id="A0A345P369"/>
<dbReference type="PANTHER" id="PTHR31793:SF40">
    <property type="entry name" value="ACYL-COA THIOESTER HYDROLASE, YBGC_YBAW FAMILY"/>
    <property type="match status" value="1"/>
</dbReference>
<dbReference type="SUPFAM" id="SSF54637">
    <property type="entry name" value="Thioesterase/thiol ester dehydrase-isomerase"/>
    <property type="match status" value="1"/>
</dbReference>
<sequence length="217" mass="24431">MSSLKEFAVIYLQNVAWGDMDAVGHVNNVMYYRYIESARVEYLNKLDAFGQGLSAVIASSSCRYLRPVFFPDVLEIGVQVVEVRNSGFRMAYTLFSTAQQELVATGEAIAVMVDAKTLEKAALPAELRQRIFALELTVGNDLLHQNEHEERSGLTAGLTHAARSLRQNLRENIKEGIKEGRETFKEGIKEGRETLKEGRELLKENIEQIVPRLGKRD</sequence>
<dbReference type="Proteomes" id="UP000253940">
    <property type="component" value="Chromosome"/>
</dbReference>
<proteinExistence type="predicted"/>
<dbReference type="Gene3D" id="3.10.129.10">
    <property type="entry name" value="Hotdog Thioesterase"/>
    <property type="match status" value="1"/>
</dbReference>
<keyword evidence="2" id="KW-1185">Reference proteome</keyword>
<dbReference type="CDD" id="cd00586">
    <property type="entry name" value="4HBT"/>
    <property type="match status" value="1"/>
</dbReference>
<dbReference type="InterPro" id="IPR050563">
    <property type="entry name" value="4-hydroxybenzoyl-CoA_TE"/>
</dbReference>
<dbReference type="OrthoDB" id="9799036at2"/>
<accession>A0A345P369</accession>
<dbReference type="Pfam" id="PF13279">
    <property type="entry name" value="4HBT_2"/>
    <property type="match status" value="1"/>
</dbReference>
<dbReference type="InterPro" id="IPR029069">
    <property type="entry name" value="HotDog_dom_sf"/>
</dbReference>
<dbReference type="PANTHER" id="PTHR31793">
    <property type="entry name" value="4-HYDROXYBENZOYL-COA THIOESTERASE FAMILY MEMBER"/>
    <property type="match status" value="1"/>
</dbReference>
<evidence type="ECO:0000313" key="1">
    <source>
        <dbReference type="EMBL" id="AXI01728.1"/>
    </source>
</evidence>
<dbReference type="KEGG" id="mbah:HYN46_01770"/>
<reference evidence="1 2" key="1">
    <citation type="submission" date="2018-07" db="EMBL/GenBank/DDBJ databases">
        <title>Genome sequencing of Moraxellaceae gen. HYN0046.</title>
        <authorList>
            <person name="Kim M."/>
            <person name="Yi H."/>
        </authorList>
    </citation>
    <scope>NUCLEOTIDE SEQUENCE [LARGE SCALE GENOMIC DNA]</scope>
    <source>
        <strain evidence="1 2">HYN0046</strain>
    </source>
</reference>
<protein>
    <submittedName>
        <fullName evidence="1">Acyl-CoA thioesterase</fullName>
    </submittedName>
</protein>